<keyword evidence="3" id="KW-1185">Reference proteome</keyword>
<reference evidence="2" key="1">
    <citation type="submission" date="2023-07" db="EMBL/GenBank/DDBJ databases">
        <title>Genomic Encyclopedia of Type Strains, Phase IV (KMG-IV): sequencing the most valuable type-strain genomes for metagenomic binning, comparative biology and taxonomic classification.</title>
        <authorList>
            <person name="Goeker M."/>
        </authorList>
    </citation>
    <scope>NUCLEOTIDE SEQUENCE [LARGE SCALE GENOMIC DNA]</scope>
    <source>
        <strain evidence="2">JSM 076093</strain>
    </source>
</reference>
<evidence type="ECO:0008006" key="4">
    <source>
        <dbReference type="Google" id="ProtNLM"/>
    </source>
</evidence>
<gene>
    <name evidence="2" type="ORF">QO000_000777</name>
</gene>
<evidence type="ECO:0000313" key="3">
    <source>
        <dbReference type="Proteomes" id="UP001226720"/>
    </source>
</evidence>
<name>A0ABU0K0I0_9BACL</name>
<sequence length="201" mass="22288">MKRFIILVGVVLLLVSCTSHGSSQTKSSSSLEIEPADLSEREKIIVNQTGVDYQTFYTIDGEVNEGDVLETSIEVYEKGEGKVMLSSTSIPGDNTKHKENLNSFQILMEEEVSYFTIGDPNGYVRGNEFIPDNLVSFSFVHLEEKITITKDEPVYLSYLIGTSQNELSAEGNKNVTILPKSVSDAEYAVVFKLELKNASDK</sequence>
<evidence type="ECO:0000256" key="1">
    <source>
        <dbReference type="SAM" id="SignalP"/>
    </source>
</evidence>
<evidence type="ECO:0000313" key="2">
    <source>
        <dbReference type="EMBL" id="MDQ0481824.1"/>
    </source>
</evidence>
<proteinExistence type="predicted"/>
<accession>A0ABU0K0I0</accession>
<organism evidence="2 3">
    <name type="scientific">Guptibacillus hwajinpoensis</name>
    <dbReference type="NCBI Taxonomy" id="208199"/>
    <lineage>
        <taxon>Bacteria</taxon>
        <taxon>Bacillati</taxon>
        <taxon>Bacillota</taxon>
        <taxon>Bacilli</taxon>
        <taxon>Bacillales</taxon>
        <taxon>Guptibacillaceae</taxon>
        <taxon>Guptibacillus</taxon>
    </lineage>
</organism>
<keyword evidence="1" id="KW-0732">Signal</keyword>
<dbReference type="RefSeq" id="WP_301550730.1">
    <property type="nucleotide sequence ID" value="NZ_JAQRMZ010000002.1"/>
</dbReference>
<feature type="chain" id="PRO_5047060129" description="Lipoprotein" evidence="1">
    <location>
        <begin position="22"/>
        <end position="201"/>
    </location>
</feature>
<dbReference type="Proteomes" id="UP001226720">
    <property type="component" value="Unassembled WGS sequence"/>
</dbReference>
<dbReference type="GeneID" id="301326027"/>
<protein>
    <recommendedName>
        <fullName evidence="4">Lipoprotein</fullName>
    </recommendedName>
</protein>
<dbReference type="EMBL" id="JAUSWM010000001">
    <property type="protein sequence ID" value="MDQ0481824.1"/>
    <property type="molecule type" value="Genomic_DNA"/>
</dbReference>
<comment type="caution">
    <text evidence="2">The sequence shown here is derived from an EMBL/GenBank/DDBJ whole genome shotgun (WGS) entry which is preliminary data.</text>
</comment>
<dbReference type="PROSITE" id="PS51257">
    <property type="entry name" value="PROKAR_LIPOPROTEIN"/>
    <property type="match status" value="1"/>
</dbReference>
<feature type="signal peptide" evidence="1">
    <location>
        <begin position="1"/>
        <end position="21"/>
    </location>
</feature>